<organism evidence="2 3">
    <name type="scientific">Fragilariopsis cylindrus CCMP1102</name>
    <dbReference type="NCBI Taxonomy" id="635003"/>
    <lineage>
        <taxon>Eukaryota</taxon>
        <taxon>Sar</taxon>
        <taxon>Stramenopiles</taxon>
        <taxon>Ochrophyta</taxon>
        <taxon>Bacillariophyta</taxon>
        <taxon>Bacillariophyceae</taxon>
        <taxon>Bacillariophycidae</taxon>
        <taxon>Bacillariales</taxon>
        <taxon>Bacillariaceae</taxon>
        <taxon>Fragilariopsis</taxon>
    </lineage>
</organism>
<dbReference type="InParanoid" id="A0A1E7FAQ6"/>
<dbReference type="AlphaFoldDB" id="A0A1E7FAQ6"/>
<feature type="compositionally biased region" description="Polar residues" evidence="1">
    <location>
        <begin position="1"/>
        <end position="18"/>
    </location>
</feature>
<feature type="region of interest" description="Disordered" evidence="1">
    <location>
        <begin position="185"/>
        <end position="221"/>
    </location>
</feature>
<proteinExistence type="predicted"/>
<accession>A0A1E7FAQ6</accession>
<protein>
    <submittedName>
        <fullName evidence="2">Uncharacterized protein</fullName>
    </submittedName>
</protein>
<feature type="compositionally biased region" description="Polar residues" evidence="1">
    <location>
        <begin position="212"/>
        <end position="221"/>
    </location>
</feature>
<feature type="compositionally biased region" description="Polar residues" evidence="1">
    <location>
        <begin position="185"/>
        <end position="197"/>
    </location>
</feature>
<dbReference type="KEGG" id="fcy:FRACYDRAFT_239906"/>
<dbReference type="OrthoDB" id="48866at2759"/>
<evidence type="ECO:0000313" key="3">
    <source>
        <dbReference type="Proteomes" id="UP000095751"/>
    </source>
</evidence>
<evidence type="ECO:0000256" key="1">
    <source>
        <dbReference type="SAM" id="MobiDB-lite"/>
    </source>
</evidence>
<feature type="compositionally biased region" description="Basic and acidic residues" evidence="1">
    <location>
        <begin position="201"/>
        <end position="211"/>
    </location>
</feature>
<evidence type="ECO:0000313" key="2">
    <source>
        <dbReference type="EMBL" id="OEU15229.1"/>
    </source>
</evidence>
<name>A0A1E7FAQ6_9STRA</name>
<dbReference type="Proteomes" id="UP000095751">
    <property type="component" value="Unassembled WGS sequence"/>
</dbReference>
<keyword evidence="3" id="KW-1185">Reference proteome</keyword>
<gene>
    <name evidence="2" type="ORF">FRACYDRAFT_239906</name>
</gene>
<reference evidence="2 3" key="1">
    <citation type="submission" date="2016-09" db="EMBL/GenBank/DDBJ databases">
        <title>Extensive genetic diversity and differential bi-allelic expression allows diatom success in the polar Southern Ocean.</title>
        <authorList>
            <consortium name="DOE Joint Genome Institute"/>
            <person name="Mock T."/>
            <person name="Otillar R.P."/>
            <person name="Strauss J."/>
            <person name="Dupont C."/>
            <person name="Frickenhaus S."/>
            <person name="Maumus F."/>
            <person name="Mcmullan M."/>
            <person name="Sanges R."/>
            <person name="Schmutz J."/>
            <person name="Toseland A."/>
            <person name="Valas R."/>
            <person name="Veluchamy A."/>
            <person name="Ward B.J."/>
            <person name="Allen A."/>
            <person name="Barry K."/>
            <person name="Falciatore A."/>
            <person name="Ferrante M."/>
            <person name="Fortunato A.E."/>
            <person name="Gloeckner G."/>
            <person name="Gruber A."/>
            <person name="Hipkin R."/>
            <person name="Janech M."/>
            <person name="Kroth P."/>
            <person name="Leese F."/>
            <person name="Lindquist E."/>
            <person name="Lyon B.R."/>
            <person name="Martin J."/>
            <person name="Mayer C."/>
            <person name="Parker M."/>
            <person name="Quesneville H."/>
            <person name="Raymond J."/>
            <person name="Uhlig C."/>
            <person name="Valentin K.U."/>
            <person name="Worden A.Z."/>
            <person name="Armbrust E.V."/>
            <person name="Bowler C."/>
            <person name="Green B."/>
            <person name="Moulton V."/>
            <person name="Van Oosterhout C."/>
            <person name="Grigoriev I."/>
        </authorList>
    </citation>
    <scope>NUCLEOTIDE SEQUENCE [LARGE SCALE GENOMIC DNA]</scope>
    <source>
        <strain evidence="2 3">CCMP1102</strain>
    </source>
</reference>
<sequence length="221" mass="24690">MDSVTSAAMTESNNISSSKKTRDESSGKKRRSSAPAKSISETLDKLSFADTHQREGCLVTFDKVFVYEFSITLGDNPAVREGCPIALDNKCIQKTVIDLESYELAQARRPRKAKRRRVKDLYMPVQVRAALLLSRGFTLEEIVKAVLEVERIKKSRHESMKINGWQKMNIALDSAGRSLFRKLTSGNTTANNKSSSETNDDDVKVGRDQKRGTVTRTARTA</sequence>
<dbReference type="EMBL" id="KV784359">
    <property type="protein sequence ID" value="OEU15229.1"/>
    <property type="molecule type" value="Genomic_DNA"/>
</dbReference>
<feature type="region of interest" description="Disordered" evidence="1">
    <location>
        <begin position="1"/>
        <end position="38"/>
    </location>
</feature>